<feature type="signal peptide" evidence="1">
    <location>
        <begin position="1"/>
        <end position="22"/>
    </location>
</feature>
<dbReference type="EMBL" id="JABEBT010000030">
    <property type="protein sequence ID" value="KAF7636367.1"/>
    <property type="molecule type" value="Genomic_DNA"/>
</dbReference>
<dbReference type="Proteomes" id="UP000605970">
    <property type="component" value="Unassembled WGS sequence"/>
</dbReference>
<comment type="caution">
    <text evidence="2">The sequence shown here is derived from an EMBL/GenBank/DDBJ whole genome shotgun (WGS) entry which is preliminary data.</text>
</comment>
<sequence>MKLFSIIFLIAIVFYFVNNIKGELCCNKDNICKECELNEVCKDFGEVEGKKCIKNGGRIAREERPPIWGDRM</sequence>
<evidence type="ECO:0000313" key="3">
    <source>
        <dbReference type="Proteomes" id="UP000605970"/>
    </source>
</evidence>
<protein>
    <submittedName>
        <fullName evidence="2">Uncharacterized protein</fullName>
    </submittedName>
</protein>
<feature type="chain" id="PRO_5035908273" evidence="1">
    <location>
        <begin position="23"/>
        <end position="72"/>
    </location>
</feature>
<organism evidence="2 3">
    <name type="scientific">Meloidogyne graminicola</name>
    <dbReference type="NCBI Taxonomy" id="189291"/>
    <lineage>
        <taxon>Eukaryota</taxon>
        <taxon>Metazoa</taxon>
        <taxon>Ecdysozoa</taxon>
        <taxon>Nematoda</taxon>
        <taxon>Chromadorea</taxon>
        <taxon>Rhabditida</taxon>
        <taxon>Tylenchina</taxon>
        <taxon>Tylenchomorpha</taxon>
        <taxon>Tylenchoidea</taxon>
        <taxon>Meloidogynidae</taxon>
        <taxon>Meloidogyninae</taxon>
        <taxon>Meloidogyne</taxon>
    </lineage>
</organism>
<evidence type="ECO:0000256" key="1">
    <source>
        <dbReference type="SAM" id="SignalP"/>
    </source>
</evidence>
<keyword evidence="3" id="KW-1185">Reference proteome</keyword>
<keyword evidence="1" id="KW-0732">Signal</keyword>
<reference evidence="2" key="1">
    <citation type="journal article" date="2020" name="Ecol. Evol.">
        <title>Genome structure and content of the rice root-knot nematode (Meloidogyne graminicola).</title>
        <authorList>
            <person name="Phan N.T."/>
            <person name="Danchin E.G.J."/>
            <person name="Klopp C."/>
            <person name="Perfus-Barbeoch L."/>
            <person name="Kozlowski D.K."/>
            <person name="Koutsovoulos G.D."/>
            <person name="Lopez-Roques C."/>
            <person name="Bouchez O."/>
            <person name="Zahm M."/>
            <person name="Besnard G."/>
            <person name="Bellafiore S."/>
        </authorList>
    </citation>
    <scope>NUCLEOTIDE SEQUENCE</scope>
    <source>
        <strain evidence="2">VN-18</strain>
    </source>
</reference>
<gene>
    <name evidence="2" type="ORF">Mgra_00004149</name>
</gene>
<evidence type="ECO:0000313" key="2">
    <source>
        <dbReference type="EMBL" id="KAF7636367.1"/>
    </source>
</evidence>
<proteinExistence type="predicted"/>
<accession>A0A8S9ZT52</accession>
<name>A0A8S9ZT52_9BILA</name>
<dbReference type="AlphaFoldDB" id="A0A8S9ZT52"/>